<dbReference type="Pfam" id="PF08757">
    <property type="entry name" value="CotH"/>
    <property type="match status" value="1"/>
</dbReference>
<dbReference type="Proteomes" id="UP000193719">
    <property type="component" value="Unassembled WGS sequence"/>
</dbReference>
<dbReference type="PANTHER" id="PTHR40050">
    <property type="entry name" value="INNER SPORE COAT PROTEIN H"/>
    <property type="match status" value="1"/>
</dbReference>
<proteinExistence type="predicted"/>
<feature type="chain" id="PRO_5013367742" description="Coth-domain-containing protein" evidence="1">
    <location>
        <begin position="20"/>
        <end position="604"/>
    </location>
</feature>
<protein>
    <recommendedName>
        <fullName evidence="4">Coth-domain-containing protein</fullName>
    </recommendedName>
</protein>
<dbReference type="AlphaFoldDB" id="A0A1Y1V0Q8"/>
<dbReference type="EMBL" id="MCFH01000044">
    <property type="protein sequence ID" value="ORX44687.1"/>
    <property type="molecule type" value="Genomic_DNA"/>
</dbReference>
<reference evidence="2 3" key="1">
    <citation type="submission" date="2016-08" db="EMBL/GenBank/DDBJ databases">
        <title>Genomes of anaerobic fungi encode conserved fungal cellulosomes for biomass hydrolysis.</title>
        <authorList>
            <consortium name="DOE Joint Genome Institute"/>
            <person name="Haitjema C.H."/>
            <person name="Gilmore S.P."/>
            <person name="Henske J.K."/>
            <person name="Solomon K.V."/>
            <person name="De Groot R."/>
            <person name="Kuo A."/>
            <person name="Mondo S.J."/>
            <person name="Salamov A.A."/>
            <person name="Labutti K."/>
            <person name="Zhao Z."/>
            <person name="Chiniquy J."/>
            <person name="Barry K."/>
            <person name="Brewer H.M."/>
            <person name="Purvine S.O."/>
            <person name="Wright A.T."/>
            <person name="Boxma B."/>
            <person name="Van Alen T."/>
            <person name="Hackstein J.H."/>
            <person name="Baker S.E."/>
            <person name="Grigoriev I.V."/>
            <person name="O'Malley M.A."/>
        </authorList>
    </citation>
    <scope>NUCLEOTIDE SEQUENCE [LARGE SCALE GENOMIC DNA]</scope>
    <source>
        <strain evidence="3">finn</strain>
    </source>
</reference>
<reference evidence="2 3" key="2">
    <citation type="submission" date="2016-08" db="EMBL/GenBank/DDBJ databases">
        <title>Pervasive Adenine N6-methylation of Active Genes in Fungi.</title>
        <authorList>
            <consortium name="DOE Joint Genome Institute"/>
            <person name="Mondo S.J."/>
            <person name="Dannebaum R.O."/>
            <person name="Kuo R.C."/>
            <person name="Labutti K."/>
            <person name="Haridas S."/>
            <person name="Kuo A."/>
            <person name="Salamov A."/>
            <person name="Ahrendt S.R."/>
            <person name="Lipzen A."/>
            <person name="Sullivan W."/>
            <person name="Andreopoulos W.B."/>
            <person name="Clum A."/>
            <person name="Lindquist E."/>
            <person name="Daum C."/>
            <person name="Ramamoorthy G.K."/>
            <person name="Gryganskyi A."/>
            <person name="Culley D."/>
            <person name="Magnuson J.K."/>
            <person name="James T.Y."/>
            <person name="O'Malley M.A."/>
            <person name="Stajich J.E."/>
            <person name="Spatafora J.W."/>
            <person name="Visel A."/>
            <person name="Grigoriev I.V."/>
        </authorList>
    </citation>
    <scope>NUCLEOTIDE SEQUENCE [LARGE SCALE GENOMIC DNA]</scope>
    <source>
        <strain evidence="3">finn</strain>
    </source>
</reference>
<comment type="caution">
    <text evidence="2">The sequence shown here is derived from an EMBL/GenBank/DDBJ whole genome shotgun (WGS) entry which is preliminary data.</text>
</comment>
<evidence type="ECO:0000313" key="3">
    <source>
        <dbReference type="Proteomes" id="UP000193719"/>
    </source>
</evidence>
<evidence type="ECO:0000313" key="2">
    <source>
        <dbReference type="EMBL" id="ORX44687.1"/>
    </source>
</evidence>
<evidence type="ECO:0000256" key="1">
    <source>
        <dbReference type="SAM" id="SignalP"/>
    </source>
</evidence>
<evidence type="ECO:0008006" key="4">
    <source>
        <dbReference type="Google" id="ProtNLM"/>
    </source>
</evidence>
<sequence>MKEIYFSSVITILIALCEAAQYTFNVVSINKPFYSMGVKYNGIVTELPLKLFPLYSGSITADNINEYKYVLIDKSTGEKIEETITRVYKSENKAINEVYNRTTKEVKIPELPEPFREMFKMGTKNFKPFPNNDIYNVYANCDPTSYDNLKATPFVAQSEVNESIVNCEFNIITRKSAYQGKGTLHVIGFGSRKYKKLSWAIKLDEKFHGRKAIKLRALASDPTLIREKVATELYNAVGVPVQEGTYARLIINNDIYGLYTFNDNLSSKWIAAYVHGNEKANVGMTYKIYNSGNNSHGLKYLGDDPNSYTFYKIDEFDETKYNSKDKNSLYSHIINFTKLFNDWEVNYSNDTSEIAIKKLEEFLNLESTLRLLVIDALIVALDNFWLTGANAALYFNPEKNNYQLLPYDFDLTLQGSRGVKRLAPNEEFINDCETWTNYDESDNIDHFFTKSLLKHPLIKKRYETILAKTTRITFNPDVISQYVKALAELIKEDVQWNFDLIDHLSTSTEGKVNHFSYSDFEGNLYSTEIDTSDTIVDGYEYGVIDFVTKRSSACAEFTKNIDVSKIENENDKKGFSDEDDSCKHSISIKFSFVLFLFSIYILYH</sequence>
<keyword evidence="1" id="KW-0732">Signal</keyword>
<accession>A0A1Y1V0Q8</accession>
<organism evidence="2 3">
    <name type="scientific">Piromyces finnis</name>
    <dbReference type="NCBI Taxonomy" id="1754191"/>
    <lineage>
        <taxon>Eukaryota</taxon>
        <taxon>Fungi</taxon>
        <taxon>Fungi incertae sedis</taxon>
        <taxon>Chytridiomycota</taxon>
        <taxon>Chytridiomycota incertae sedis</taxon>
        <taxon>Neocallimastigomycetes</taxon>
        <taxon>Neocallimastigales</taxon>
        <taxon>Neocallimastigaceae</taxon>
        <taxon>Piromyces</taxon>
    </lineage>
</organism>
<dbReference type="OrthoDB" id="10267127at2759"/>
<name>A0A1Y1V0Q8_9FUNG</name>
<feature type="signal peptide" evidence="1">
    <location>
        <begin position="1"/>
        <end position="19"/>
    </location>
</feature>
<dbReference type="PANTHER" id="PTHR40050:SF1">
    <property type="entry name" value="INNER SPORE COAT PROTEIN H"/>
    <property type="match status" value="1"/>
</dbReference>
<keyword evidence="3" id="KW-1185">Reference proteome</keyword>
<dbReference type="InterPro" id="IPR014867">
    <property type="entry name" value="Spore_coat_CotH_CotH2/3/7"/>
</dbReference>
<dbReference type="STRING" id="1754191.A0A1Y1V0Q8"/>
<gene>
    <name evidence="2" type="ORF">BCR36DRAFT_334296</name>
</gene>